<accession>A0ABV6HY85</accession>
<keyword evidence="3" id="KW-0805">Transcription regulation</keyword>
<dbReference type="InterPro" id="IPR036388">
    <property type="entry name" value="WH-like_DNA-bd_sf"/>
</dbReference>
<feature type="domain" description="HTH gntR-type" evidence="6">
    <location>
        <begin position="14"/>
        <end position="82"/>
    </location>
</feature>
<dbReference type="PROSITE" id="PS50949">
    <property type="entry name" value="HTH_GNTR"/>
    <property type="match status" value="1"/>
</dbReference>
<organism evidence="7 8">
    <name type="scientific">Gallibacterium melopsittaci</name>
    <dbReference type="NCBI Taxonomy" id="516063"/>
    <lineage>
        <taxon>Bacteria</taxon>
        <taxon>Pseudomonadati</taxon>
        <taxon>Pseudomonadota</taxon>
        <taxon>Gammaproteobacteria</taxon>
        <taxon>Pasteurellales</taxon>
        <taxon>Pasteurellaceae</taxon>
        <taxon>Gallibacterium</taxon>
    </lineage>
</organism>
<comment type="similarity">
    <text evidence="1">In the C-terminal section; belongs to the class-I pyridoxal-phosphate-dependent aminotransferase family.</text>
</comment>
<dbReference type="RefSeq" id="WP_382375713.1">
    <property type="nucleotide sequence ID" value="NZ_JBHLWA010000046.1"/>
</dbReference>
<dbReference type="CDD" id="cd00609">
    <property type="entry name" value="AAT_like"/>
    <property type="match status" value="1"/>
</dbReference>
<keyword evidence="5" id="KW-0804">Transcription</keyword>
<protein>
    <submittedName>
        <fullName evidence="7">PLP-dependent aminotransferase family protein</fullName>
    </submittedName>
</protein>
<dbReference type="InterPro" id="IPR015421">
    <property type="entry name" value="PyrdxlP-dep_Trfase_major"/>
</dbReference>
<comment type="caution">
    <text evidence="7">The sequence shown here is derived from an EMBL/GenBank/DDBJ whole genome shotgun (WGS) entry which is preliminary data.</text>
</comment>
<dbReference type="Pfam" id="PF00392">
    <property type="entry name" value="GntR"/>
    <property type="match status" value="1"/>
</dbReference>
<keyword evidence="7" id="KW-0032">Aminotransferase</keyword>
<evidence type="ECO:0000256" key="1">
    <source>
        <dbReference type="ARBA" id="ARBA00005384"/>
    </source>
</evidence>
<evidence type="ECO:0000256" key="2">
    <source>
        <dbReference type="ARBA" id="ARBA00022898"/>
    </source>
</evidence>
<dbReference type="PANTHER" id="PTHR46577:SF1">
    <property type="entry name" value="HTH-TYPE TRANSCRIPTIONAL REGULATORY PROTEIN GABR"/>
    <property type="match status" value="1"/>
</dbReference>
<dbReference type="SUPFAM" id="SSF53383">
    <property type="entry name" value="PLP-dependent transferases"/>
    <property type="match status" value="1"/>
</dbReference>
<dbReference type="InterPro" id="IPR004839">
    <property type="entry name" value="Aminotransferase_I/II_large"/>
</dbReference>
<evidence type="ECO:0000256" key="4">
    <source>
        <dbReference type="ARBA" id="ARBA00023125"/>
    </source>
</evidence>
<evidence type="ECO:0000313" key="7">
    <source>
        <dbReference type="EMBL" id="MFC0323817.1"/>
    </source>
</evidence>
<gene>
    <name evidence="7" type="ORF">ACFFHT_09670</name>
</gene>
<evidence type="ECO:0000256" key="5">
    <source>
        <dbReference type="ARBA" id="ARBA00023163"/>
    </source>
</evidence>
<dbReference type="GO" id="GO:0008483">
    <property type="term" value="F:transaminase activity"/>
    <property type="evidence" value="ECO:0007669"/>
    <property type="project" value="UniProtKB-KW"/>
</dbReference>
<sequence length="472" mass="55652">MNEMNLKLDKQLDLPLYLQLYQQIKQEIIAGRIPLGEKLPSKRQLSKWLAISLNTVESAYAQLQAEGYIQSNPRTRSQVSFDIQQTIQNIPILTPETESNATKHYQFDFNPNYIDTDFFPINLWKKQLRQLNNQQLQQLLCHGEKQGENILREQIRKYLYSARGVQCKTEQIIIVAGIEIAMMQLCWLFNQLEDNKPFTYAMEQYGYTAVERLLTINQKHIVKLPLLTTSQKIDLNLLEQYAVNILYATPSHQYPYASVLSINERYQLLEWANKQSDRYIIEDDYDSEFRYQGRPIPALQGLDHQGKVIYLGSFSKVLMPSLRLSFIVLPQQLLRHYQQICGQFNCSVPRINQHIVANFMQSGRFERHIQRMRTHYRKKMELLCHLLQAYSQDVRYYGAQSGFYLLIELYKETRTLEELEKLAEQASIKVYPIQNLQQKRLFSLGFGNLHLTELKYAIPKLMQIWHYTPIFC</sequence>
<dbReference type="SMART" id="SM00345">
    <property type="entry name" value="HTH_GNTR"/>
    <property type="match status" value="1"/>
</dbReference>
<dbReference type="Proteomes" id="UP001589769">
    <property type="component" value="Unassembled WGS sequence"/>
</dbReference>
<keyword evidence="2" id="KW-0663">Pyridoxal phosphate</keyword>
<evidence type="ECO:0000313" key="8">
    <source>
        <dbReference type="Proteomes" id="UP001589769"/>
    </source>
</evidence>
<keyword evidence="4" id="KW-0238">DNA-binding</keyword>
<keyword evidence="8" id="KW-1185">Reference proteome</keyword>
<keyword evidence="7" id="KW-0808">Transferase</keyword>
<dbReference type="Gene3D" id="3.40.640.10">
    <property type="entry name" value="Type I PLP-dependent aspartate aminotransferase-like (Major domain)"/>
    <property type="match status" value="1"/>
</dbReference>
<dbReference type="InterPro" id="IPR000524">
    <property type="entry name" value="Tscrpt_reg_HTH_GntR"/>
</dbReference>
<dbReference type="Pfam" id="PF00155">
    <property type="entry name" value="Aminotran_1_2"/>
    <property type="match status" value="1"/>
</dbReference>
<reference evidence="7 8" key="1">
    <citation type="submission" date="2024-09" db="EMBL/GenBank/DDBJ databases">
        <authorList>
            <person name="Sun Q."/>
            <person name="Mori K."/>
        </authorList>
    </citation>
    <scope>NUCLEOTIDE SEQUENCE [LARGE SCALE GENOMIC DNA]</scope>
    <source>
        <strain evidence="7 8">CCM 7538</strain>
    </source>
</reference>
<dbReference type="InterPro" id="IPR036390">
    <property type="entry name" value="WH_DNA-bd_sf"/>
</dbReference>
<evidence type="ECO:0000256" key="3">
    <source>
        <dbReference type="ARBA" id="ARBA00023015"/>
    </source>
</evidence>
<dbReference type="CDD" id="cd07377">
    <property type="entry name" value="WHTH_GntR"/>
    <property type="match status" value="1"/>
</dbReference>
<proteinExistence type="inferred from homology"/>
<dbReference type="Gene3D" id="1.10.10.10">
    <property type="entry name" value="Winged helix-like DNA-binding domain superfamily/Winged helix DNA-binding domain"/>
    <property type="match status" value="1"/>
</dbReference>
<dbReference type="InterPro" id="IPR015424">
    <property type="entry name" value="PyrdxlP-dep_Trfase"/>
</dbReference>
<dbReference type="EMBL" id="JBHLWA010000046">
    <property type="protein sequence ID" value="MFC0323817.1"/>
    <property type="molecule type" value="Genomic_DNA"/>
</dbReference>
<name>A0ABV6HY85_9PAST</name>
<dbReference type="SUPFAM" id="SSF46785">
    <property type="entry name" value="Winged helix' DNA-binding domain"/>
    <property type="match status" value="1"/>
</dbReference>
<evidence type="ECO:0000259" key="6">
    <source>
        <dbReference type="PROSITE" id="PS50949"/>
    </source>
</evidence>
<dbReference type="InterPro" id="IPR051446">
    <property type="entry name" value="HTH_trans_reg/aminotransferase"/>
</dbReference>
<dbReference type="PANTHER" id="PTHR46577">
    <property type="entry name" value="HTH-TYPE TRANSCRIPTIONAL REGULATORY PROTEIN GABR"/>
    <property type="match status" value="1"/>
</dbReference>